<keyword evidence="6" id="KW-0269">Exonuclease</keyword>
<evidence type="ECO:0000256" key="9">
    <source>
        <dbReference type="ARBA" id="ARBA00023204"/>
    </source>
</evidence>
<evidence type="ECO:0000256" key="5">
    <source>
        <dbReference type="ARBA" id="ARBA00022806"/>
    </source>
</evidence>
<organism evidence="15">
    <name type="scientific">human gut metagenome</name>
    <dbReference type="NCBI Taxonomy" id="408170"/>
    <lineage>
        <taxon>unclassified sequences</taxon>
        <taxon>metagenomes</taxon>
        <taxon>organismal metagenomes</taxon>
    </lineage>
</organism>
<evidence type="ECO:0000256" key="8">
    <source>
        <dbReference type="ARBA" id="ARBA00023125"/>
    </source>
</evidence>
<evidence type="ECO:0000256" key="6">
    <source>
        <dbReference type="ARBA" id="ARBA00022839"/>
    </source>
</evidence>
<keyword evidence="10" id="KW-0413">Isomerase</keyword>
<protein>
    <recommendedName>
        <fullName evidence="12">DNA 3'-5' helicase</fullName>
        <ecNumber evidence="12">5.6.2.4</ecNumber>
    </recommendedName>
</protein>
<feature type="domain" description="UvrD-like helicase ATP-binding" evidence="14">
    <location>
        <begin position="1"/>
        <end position="267"/>
    </location>
</feature>
<dbReference type="Pfam" id="PF13361">
    <property type="entry name" value="UvrD_C"/>
    <property type="match status" value="1"/>
</dbReference>
<dbReference type="PANTHER" id="PTHR11070">
    <property type="entry name" value="UVRD / RECB / PCRA DNA HELICASE FAMILY MEMBER"/>
    <property type="match status" value="1"/>
</dbReference>
<dbReference type="InterPro" id="IPR000212">
    <property type="entry name" value="DNA_helicase_UvrD/REP"/>
</dbReference>
<evidence type="ECO:0000256" key="12">
    <source>
        <dbReference type="ARBA" id="ARBA00034808"/>
    </source>
</evidence>
<proteinExistence type="predicted"/>
<comment type="catalytic activity">
    <reaction evidence="11">
        <text>Couples ATP hydrolysis with the unwinding of duplex DNA by translocating in the 3'-5' direction.</text>
        <dbReference type="EC" id="5.6.2.4"/>
    </reaction>
</comment>
<keyword evidence="3" id="KW-0227">DNA damage</keyword>
<evidence type="ECO:0000256" key="2">
    <source>
        <dbReference type="ARBA" id="ARBA00022741"/>
    </source>
</evidence>
<keyword evidence="8" id="KW-0238">DNA-binding</keyword>
<accession>K1SGJ0</accession>
<dbReference type="Gene3D" id="3.90.320.10">
    <property type="match status" value="1"/>
</dbReference>
<dbReference type="PROSITE" id="PS51198">
    <property type="entry name" value="UVRD_HELICASE_ATP_BIND"/>
    <property type="match status" value="1"/>
</dbReference>
<evidence type="ECO:0000313" key="15">
    <source>
        <dbReference type="EMBL" id="EKC46486.1"/>
    </source>
</evidence>
<dbReference type="GO" id="GO:0004527">
    <property type="term" value="F:exonuclease activity"/>
    <property type="evidence" value="ECO:0007669"/>
    <property type="project" value="UniProtKB-KW"/>
</dbReference>
<evidence type="ECO:0000256" key="1">
    <source>
        <dbReference type="ARBA" id="ARBA00022722"/>
    </source>
</evidence>
<keyword evidence="4" id="KW-0378">Hydrolase</keyword>
<dbReference type="GO" id="GO:0005524">
    <property type="term" value="F:ATP binding"/>
    <property type="evidence" value="ECO:0007669"/>
    <property type="project" value="UniProtKB-KW"/>
</dbReference>
<dbReference type="GO" id="GO:0043138">
    <property type="term" value="F:3'-5' DNA helicase activity"/>
    <property type="evidence" value="ECO:0007669"/>
    <property type="project" value="UniProtKB-EC"/>
</dbReference>
<evidence type="ECO:0000256" key="4">
    <source>
        <dbReference type="ARBA" id="ARBA00022801"/>
    </source>
</evidence>
<keyword evidence="5" id="KW-0347">Helicase</keyword>
<dbReference type="SUPFAM" id="SSF52540">
    <property type="entry name" value="P-loop containing nucleoside triphosphate hydrolases"/>
    <property type="match status" value="1"/>
</dbReference>
<dbReference type="InterPro" id="IPR014017">
    <property type="entry name" value="DNA_helicase_UvrD-like_C"/>
</dbReference>
<dbReference type="InterPro" id="IPR027417">
    <property type="entry name" value="P-loop_NTPase"/>
</dbReference>
<evidence type="ECO:0000256" key="13">
    <source>
        <dbReference type="ARBA" id="ARBA00048988"/>
    </source>
</evidence>
<evidence type="ECO:0000259" key="14">
    <source>
        <dbReference type="PROSITE" id="PS51198"/>
    </source>
</evidence>
<evidence type="ECO:0000256" key="3">
    <source>
        <dbReference type="ARBA" id="ARBA00022763"/>
    </source>
</evidence>
<dbReference type="GO" id="GO:0000725">
    <property type="term" value="P:recombinational repair"/>
    <property type="evidence" value="ECO:0007669"/>
    <property type="project" value="TreeGrafter"/>
</dbReference>
<dbReference type="Gene3D" id="3.40.50.300">
    <property type="entry name" value="P-loop containing nucleotide triphosphate hydrolases"/>
    <property type="match status" value="3"/>
</dbReference>
<keyword evidence="1" id="KW-0540">Nuclease</keyword>
<dbReference type="SUPFAM" id="SSF52980">
    <property type="entry name" value="Restriction endonuclease-like"/>
    <property type="match status" value="1"/>
</dbReference>
<evidence type="ECO:0000256" key="10">
    <source>
        <dbReference type="ARBA" id="ARBA00023235"/>
    </source>
</evidence>
<keyword evidence="2" id="KW-0547">Nucleotide-binding</keyword>
<evidence type="ECO:0000256" key="7">
    <source>
        <dbReference type="ARBA" id="ARBA00022840"/>
    </source>
</evidence>
<gene>
    <name evidence="15" type="ORF">OBE_16240</name>
</gene>
<dbReference type="InterPro" id="IPR014016">
    <property type="entry name" value="UvrD-like_ATP-bd"/>
</dbReference>
<dbReference type="EC" id="5.6.2.4" evidence="12"/>
<comment type="catalytic activity">
    <reaction evidence="13">
        <text>ATP + H2O = ADP + phosphate + H(+)</text>
        <dbReference type="Rhea" id="RHEA:13065"/>
        <dbReference type="ChEBI" id="CHEBI:15377"/>
        <dbReference type="ChEBI" id="CHEBI:15378"/>
        <dbReference type="ChEBI" id="CHEBI:30616"/>
        <dbReference type="ChEBI" id="CHEBI:43474"/>
        <dbReference type="ChEBI" id="CHEBI:456216"/>
        <dbReference type="EC" id="5.6.2.4"/>
    </reaction>
</comment>
<keyword evidence="9" id="KW-0234">DNA repair</keyword>
<keyword evidence="7" id="KW-0067">ATP-binding</keyword>
<name>K1SGJ0_9ZZZZ</name>
<reference evidence="15" key="1">
    <citation type="journal article" date="2013" name="Environ. Microbiol.">
        <title>Microbiota from the distal guts of lean and obese adolescents exhibit partial functional redundancy besides clear differences in community structure.</title>
        <authorList>
            <person name="Ferrer M."/>
            <person name="Ruiz A."/>
            <person name="Lanza F."/>
            <person name="Haange S.B."/>
            <person name="Oberbach A."/>
            <person name="Till H."/>
            <person name="Bargiela R."/>
            <person name="Campoy C."/>
            <person name="Segura M.T."/>
            <person name="Richter M."/>
            <person name="von Bergen M."/>
            <person name="Seifert J."/>
            <person name="Suarez A."/>
        </authorList>
    </citation>
    <scope>NUCLEOTIDE SEQUENCE</scope>
</reference>
<dbReference type="AlphaFoldDB" id="K1SGJ0"/>
<dbReference type="InterPro" id="IPR011335">
    <property type="entry name" value="Restrct_endonuc-II-like"/>
</dbReference>
<dbReference type="PANTHER" id="PTHR11070:SF48">
    <property type="entry name" value="ATP-DEPENDENT HELICASE_NUCLEASE SUBUNIT A"/>
    <property type="match status" value="1"/>
</dbReference>
<dbReference type="Pfam" id="PF00580">
    <property type="entry name" value="UvrD-helicase"/>
    <property type="match status" value="1"/>
</dbReference>
<sequence length="877" mass="103140">MILSISNKLDLRYDKFEYLQNYDNLYYSVNAISSSVDAYLSLIKKDLSILRELVQEISEHLDSKDLEKIYLKTDSILNSKDYDEIKNSLLDCKLPPKNNNYDEEAVILKESIKGVLDDLKALCTYTDIEEMKKDLLATKSDTLEVLDIILKLQTIFKEVKEKEQLYDFNDISHLAIKLVLEHPDVREEIKNSFQEILIDEYQDTSDTQEMFISQISNNNVYMVGDIKQSIYRFRNANPYIFKEKYDSYNQDPTKGRKIDLNKNFRSRFEVLDNINLLFSYIMDDEIGGADYKKEHKMVFGNTTYINEGKTEQNYNMVLKTYEAGDDFKNIVKEAFIIGNDIKNKIDNHYQIFDKDEKILKDASYNDFAILLDVKKNFDLYKQIFEYLDIPLTLYRDEDLTASTDLNIIRNLLKLVLLVHDDTYDTEFKYVYTSIARSFLFNIDDAYIFDTFKDNSFRSSDIVKKALTLKDKIDILPLETIFYDILNEYNYEEKVLLTTNIMEKEKRIEYLANLVRDLSSKDYNIYDFVYYLDQVIEDGYSIKYKINQDTCNSVKIMSIHASKGLEFPICYFANLENKFNQMALREKISYDNELGILLPVVTSEVIPTIRTKLYKTKIKKEDISEKIRLFYVALTRCKEEIIIVAKEDEETSLTTDIVPNLVREKYTSFSSIIKSINSILNPYIEKCVDVDYTKDYLLSIQSKKLDVSNADTLQITERHFICDTKQEKNFSKNTIHLLTSDEEKELEFGTKVHIILEQLDFKNPNLDHLNISSYIKKKIEKFLDQNLIKNNLNSKIIKEYEFMDTTNDIDSHGIIDLLIENDEEVIIIDYKLNNILDDAYKKQLLGYKDMIKKKTAKPIKTYLYSIIQEEFKEIKDSD</sequence>
<dbReference type="GO" id="GO:0003677">
    <property type="term" value="F:DNA binding"/>
    <property type="evidence" value="ECO:0007669"/>
    <property type="project" value="UniProtKB-KW"/>
</dbReference>
<dbReference type="GO" id="GO:0033202">
    <property type="term" value="C:DNA helicase complex"/>
    <property type="evidence" value="ECO:0007669"/>
    <property type="project" value="TreeGrafter"/>
</dbReference>
<dbReference type="EMBL" id="AJWZ01011103">
    <property type="protein sequence ID" value="EKC46486.1"/>
    <property type="molecule type" value="Genomic_DNA"/>
</dbReference>
<comment type="caution">
    <text evidence="15">The sequence shown here is derived from an EMBL/GenBank/DDBJ whole genome shotgun (WGS) entry which is preliminary data.</text>
</comment>
<dbReference type="GO" id="GO:0005829">
    <property type="term" value="C:cytosol"/>
    <property type="evidence" value="ECO:0007669"/>
    <property type="project" value="TreeGrafter"/>
</dbReference>
<evidence type="ECO:0000256" key="11">
    <source>
        <dbReference type="ARBA" id="ARBA00034617"/>
    </source>
</evidence>
<dbReference type="InterPro" id="IPR011604">
    <property type="entry name" value="PDDEXK-like_dom_sf"/>
</dbReference>